<dbReference type="OrthoDB" id="9956437at2"/>
<keyword evidence="2" id="KW-0812">Transmembrane</keyword>
<evidence type="ECO:0000313" key="3">
    <source>
        <dbReference type="EMBL" id="TKI64166.1"/>
    </source>
</evidence>
<keyword evidence="4" id="KW-1185">Reference proteome</keyword>
<feature type="transmembrane region" description="Helical" evidence="2">
    <location>
        <begin position="12"/>
        <end position="29"/>
    </location>
</feature>
<keyword evidence="2" id="KW-0472">Membrane</keyword>
<reference evidence="3 4" key="1">
    <citation type="submission" date="2019-04" db="EMBL/GenBank/DDBJ databases">
        <authorList>
            <person name="Dong K."/>
        </authorList>
    </citation>
    <scope>NUCLEOTIDE SEQUENCE [LARGE SCALE GENOMIC DNA]</scope>
    <source>
        <strain evidence="4">dk3543</strain>
    </source>
</reference>
<protein>
    <submittedName>
        <fullName evidence="3">Uncharacterized protein</fullName>
    </submittedName>
</protein>
<evidence type="ECO:0000256" key="1">
    <source>
        <dbReference type="SAM" id="MobiDB-lite"/>
    </source>
</evidence>
<dbReference type="AlphaFoldDB" id="A0A4U2YRQ0"/>
<organism evidence="3 4">
    <name type="scientific">Nocardioides jishulii</name>
    <dbReference type="NCBI Taxonomy" id="2575440"/>
    <lineage>
        <taxon>Bacteria</taxon>
        <taxon>Bacillati</taxon>
        <taxon>Actinomycetota</taxon>
        <taxon>Actinomycetes</taxon>
        <taxon>Propionibacteriales</taxon>
        <taxon>Nocardioidaceae</taxon>
        <taxon>Nocardioides</taxon>
    </lineage>
</organism>
<proteinExistence type="predicted"/>
<dbReference type="RefSeq" id="WP_137064626.1">
    <property type="nucleotide sequence ID" value="NZ_CP040748.1"/>
</dbReference>
<evidence type="ECO:0000313" key="4">
    <source>
        <dbReference type="Proteomes" id="UP000307808"/>
    </source>
</evidence>
<accession>A0A4U2YRQ0</accession>
<dbReference type="EMBL" id="SZPY01000001">
    <property type="protein sequence ID" value="TKI64166.1"/>
    <property type="molecule type" value="Genomic_DNA"/>
</dbReference>
<sequence>MRVHPAIAPLRILLVLALVAVIGVLFWASTSPGEKSDDSDRVAVPTAPKPLEDSVGQAKDATEREREQRGPEGSDGSTDLPAGDPADLPGAGEDPGADTIPVTGALDDYQAPADAARKLLRVTERVKYLEGYPDADRLKHAVVVCEKVAFQDWTWQQQVDGDVAFEVPRRSATRFAELLEGEFCEAIGL</sequence>
<feature type="compositionally biased region" description="Basic and acidic residues" evidence="1">
    <location>
        <begin position="60"/>
        <end position="72"/>
    </location>
</feature>
<comment type="caution">
    <text evidence="3">The sequence shown here is derived from an EMBL/GenBank/DDBJ whole genome shotgun (WGS) entry which is preliminary data.</text>
</comment>
<gene>
    <name evidence="3" type="ORF">FC770_03100</name>
</gene>
<evidence type="ECO:0000256" key="2">
    <source>
        <dbReference type="SAM" id="Phobius"/>
    </source>
</evidence>
<keyword evidence="2" id="KW-1133">Transmembrane helix</keyword>
<dbReference type="Proteomes" id="UP000307808">
    <property type="component" value="Unassembled WGS sequence"/>
</dbReference>
<feature type="region of interest" description="Disordered" evidence="1">
    <location>
        <begin position="31"/>
        <end position="104"/>
    </location>
</feature>
<name>A0A4U2YRQ0_9ACTN</name>